<comment type="caution">
    <text evidence="1">The sequence shown here is derived from an EMBL/GenBank/DDBJ whole genome shotgun (WGS) entry which is preliminary data.</text>
</comment>
<reference evidence="2" key="3">
    <citation type="submission" date="2021-05" db="EMBL/GenBank/DDBJ databases">
        <title>Protein family content uncovers lineage relationships and bacterial pathway maintenance mechanisms in DPANN archaea.</title>
        <authorList>
            <person name="Castelle C.J."/>
            <person name="Meheust R."/>
            <person name="Jaffe A.L."/>
            <person name="Seitz K."/>
            <person name="Gong X."/>
            <person name="Baker B.J."/>
            <person name="Banfield J.F."/>
        </authorList>
    </citation>
    <scope>NUCLEOTIDE SEQUENCE</scope>
    <source>
        <strain evidence="2">RIFCSPLOWO2_01_FULL_58_19</strain>
    </source>
</reference>
<dbReference type="GO" id="GO:0016740">
    <property type="term" value="F:transferase activity"/>
    <property type="evidence" value="ECO:0007669"/>
    <property type="project" value="UniProtKB-KW"/>
</dbReference>
<gene>
    <name evidence="1" type="ORF">HA252_02230</name>
    <name evidence="2" type="ORF">J4203_07300</name>
</gene>
<dbReference type="Proteomes" id="UP000678237">
    <property type="component" value="Unassembled WGS sequence"/>
</dbReference>
<dbReference type="AlphaFoldDB" id="A0A7J4JHX3"/>
<evidence type="ECO:0000313" key="3">
    <source>
        <dbReference type="Proteomes" id="UP000564964"/>
    </source>
</evidence>
<dbReference type="EMBL" id="DUGH01000054">
    <property type="protein sequence ID" value="HIH16199.1"/>
    <property type="molecule type" value="Genomic_DNA"/>
</dbReference>
<dbReference type="EMBL" id="JAGVWE010000006">
    <property type="protein sequence ID" value="MBS3063641.1"/>
    <property type="molecule type" value="Genomic_DNA"/>
</dbReference>
<organism evidence="1 3">
    <name type="scientific">Candidatus Iainarchaeum sp</name>
    <dbReference type="NCBI Taxonomy" id="3101447"/>
    <lineage>
        <taxon>Archaea</taxon>
        <taxon>Candidatus Iainarchaeota</taxon>
        <taxon>Candidatus Iainarchaeia</taxon>
        <taxon>Candidatus Iainarchaeales</taxon>
        <taxon>Candidatus Iainarchaeaceae</taxon>
        <taxon>Candidatus Iainarchaeum</taxon>
    </lineage>
</organism>
<name>A0A7J4JHX3_9ARCH</name>
<proteinExistence type="predicted"/>
<evidence type="ECO:0000313" key="1">
    <source>
        <dbReference type="EMBL" id="HIH16199.1"/>
    </source>
</evidence>
<reference evidence="3" key="1">
    <citation type="journal article" date="2020" name="bioRxiv">
        <title>A rank-normalized archaeal taxonomy based on genome phylogeny resolves widespread incomplete and uneven classifications.</title>
        <authorList>
            <person name="Rinke C."/>
            <person name="Chuvochina M."/>
            <person name="Mussig A.J."/>
            <person name="Chaumeil P.-A."/>
            <person name="Waite D.W."/>
            <person name="Whitman W.B."/>
            <person name="Parks D.H."/>
            <person name="Hugenholtz P."/>
        </authorList>
    </citation>
    <scope>NUCLEOTIDE SEQUENCE [LARGE SCALE GENOMIC DNA]</scope>
</reference>
<evidence type="ECO:0000313" key="2">
    <source>
        <dbReference type="EMBL" id="MBS3063641.1"/>
    </source>
</evidence>
<dbReference type="Gene3D" id="3.30.460.40">
    <property type="match status" value="1"/>
</dbReference>
<accession>A0A7J4JHX3</accession>
<dbReference type="Proteomes" id="UP000564964">
    <property type="component" value="Unassembled WGS sequence"/>
</dbReference>
<sequence length="237" mass="26997">MPNIEELYAKELTDLSLAELKKFLAWCKARPGKLIPVVGGWAVYAYVPQIGSIDIDVVLTKQDEAPTRGFLEENGYKPKEDEPTVYLQEIGKITLRFDLIPYDSECQARGIQIPWNLLDQHSAEVVFQGQKMRVPTKELLLIQKVTAYRSREDMARVGHIRFPNGEKSYLENKIAKDKKDIKNLIDSGANFGKTYEIVDKLGFRTVFDDALKELGIIQTRSKTIAMNAHIVKEEKKP</sequence>
<reference evidence="2" key="2">
    <citation type="submission" date="2021-03" db="EMBL/GenBank/DDBJ databases">
        <authorList>
            <person name="Jaffe A."/>
        </authorList>
    </citation>
    <scope>NUCLEOTIDE SEQUENCE</scope>
    <source>
        <strain evidence="2">RIFCSPLOWO2_01_FULL_58_19</strain>
    </source>
</reference>
<protein>
    <submittedName>
        <fullName evidence="1">Nucleotidyltransferase family protein</fullName>
    </submittedName>
</protein>
<keyword evidence="1" id="KW-0808">Transferase</keyword>